<accession>A0ACA9QHU9</accession>
<dbReference type="EMBL" id="CAJVPT010053704">
    <property type="protein sequence ID" value="CAG8752019.1"/>
    <property type="molecule type" value="Genomic_DNA"/>
</dbReference>
<name>A0ACA9QHU9_9GLOM</name>
<organism evidence="1 2">
    <name type="scientific">Acaulospora colombiana</name>
    <dbReference type="NCBI Taxonomy" id="27376"/>
    <lineage>
        <taxon>Eukaryota</taxon>
        <taxon>Fungi</taxon>
        <taxon>Fungi incertae sedis</taxon>
        <taxon>Mucoromycota</taxon>
        <taxon>Glomeromycotina</taxon>
        <taxon>Glomeromycetes</taxon>
        <taxon>Diversisporales</taxon>
        <taxon>Acaulosporaceae</taxon>
        <taxon>Acaulospora</taxon>
    </lineage>
</organism>
<protein>
    <submittedName>
        <fullName evidence="1">4589_t:CDS:1</fullName>
    </submittedName>
</protein>
<sequence>MGNLMVAADLHHFRASCYVQSAWRESDVDFVVEFEVRMVVGEVVVAAIVAAAFAEDDVALIANAVSVEFVE</sequence>
<dbReference type="Proteomes" id="UP000789525">
    <property type="component" value="Unassembled WGS sequence"/>
</dbReference>
<reference evidence="1" key="1">
    <citation type="submission" date="2021-06" db="EMBL/GenBank/DDBJ databases">
        <authorList>
            <person name="Kallberg Y."/>
            <person name="Tangrot J."/>
            <person name="Rosling A."/>
        </authorList>
    </citation>
    <scope>NUCLEOTIDE SEQUENCE</scope>
    <source>
        <strain evidence="1">CL356</strain>
    </source>
</reference>
<feature type="non-terminal residue" evidence="1">
    <location>
        <position position="71"/>
    </location>
</feature>
<gene>
    <name evidence="1" type="ORF">ACOLOM_LOCUS12741</name>
</gene>
<evidence type="ECO:0000313" key="1">
    <source>
        <dbReference type="EMBL" id="CAG8752019.1"/>
    </source>
</evidence>
<proteinExistence type="predicted"/>
<evidence type="ECO:0000313" key="2">
    <source>
        <dbReference type="Proteomes" id="UP000789525"/>
    </source>
</evidence>
<comment type="caution">
    <text evidence="1">The sequence shown here is derived from an EMBL/GenBank/DDBJ whole genome shotgun (WGS) entry which is preliminary data.</text>
</comment>
<keyword evidence="2" id="KW-1185">Reference proteome</keyword>